<organism evidence="11 12">
    <name type="scientific">Beta vulgaris subsp. vulgaris</name>
    <name type="common">Beet</name>
    <dbReference type="NCBI Taxonomy" id="3555"/>
    <lineage>
        <taxon>Eukaryota</taxon>
        <taxon>Viridiplantae</taxon>
        <taxon>Streptophyta</taxon>
        <taxon>Embryophyta</taxon>
        <taxon>Tracheophyta</taxon>
        <taxon>Spermatophyta</taxon>
        <taxon>Magnoliopsida</taxon>
        <taxon>eudicotyledons</taxon>
        <taxon>Gunneridae</taxon>
        <taxon>Pentapetalae</taxon>
        <taxon>Caryophyllales</taxon>
        <taxon>Chenopodiaceae</taxon>
        <taxon>Betoideae</taxon>
        <taxon>Beta</taxon>
    </lineage>
</organism>
<protein>
    <recommendedName>
        <fullName evidence="10">Calponin-homology (CH) domain-containing protein</fullName>
    </recommendedName>
</protein>
<dbReference type="GO" id="GO:0051301">
    <property type="term" value="P:cell division"/>
    <property type="evidence" value="ECO:0007669"/>
    <property type="project" value="UniProtKB-KW"/>
</dbReference>
<feature type="domain" description="Calponin-homology (CH)" evidence="10">
    <location>
        <begin position="13"/>
        <end position="115"/>
    </location>
</feature>
<evidence type="ECO:0000256" key="7">
    <source>
        <dbReference type="ARBA" id="ARBA00023212"/>
    </source>
</evidence>
<evidence type="ECO:0000256" key="2">
    <source>
        <dbReference type="ARBA" id="ARBA00010729"/>
    </source>
</evidence>
<dbReference type="OrthoDB" id="1744080at2759"/>
<accession>A0A0J7YQ47</accession>
<name>A0A0J7YQ47_BETVV</name>
<reference evidence="11 12" key="1">
    <citation type="journal article" date="2014" name="Nature">
        <title>The genome of the recently domesticated crop plant sugar beet (Beta vulgaris).</title>
        <authorList>
            <person name="Dohm J.C."/>
            <person name="Minoche A.E."/>
            <person name="Holtgrawe D."/>
            <person name="Capella-Gutierrez S."/>
            <person name="Zakrzewski F."/>
            <person name="Tafer H."/>
            <person name="Rupp O."/>
            <person name="Sorensen T.R."/>
            <person name="Stracke R."/>
            <person name="Reinhardt R."/>
            <person name="Goesmann A."/>
            <person name="Kraft T."/>
            <person name="Schulz B."/>
            <person name="Stadler P.F."/>
            <person name="Schmidt T."/>
            <person name="Gabaldon T."/>
            <person name="Lehrach H."/>
            <person name="Weisshaar B."/>
            <person name="Himmelbauer H."/>
        </authorList>
    </citation>
    <scope>NUCLEOTIDE SEQUENCE [LARGE SCALE GENOMIC DNA]</scope>
    <source>
        <tissue evidence="11">Taproot</tissue>
    </source>
</reference>
<proteinExistence type="inferred from homology"/>
<evidence type="ECO:0000256" key="5">
    <source>
        <dbReference type="ARBA" id="ARBA00022701"/>
    </source>
</evidence>
<evidence type="ECO:0000256" key="9">
    <source>
        <dbReference type="ARBA" id="ARBA00060413"/>
    </source>
</evidence>
<dbReference type="eggNOG" id="KOG3000">
    <property type="taxonomic scope" value="Eukaryota"/>
</dbReference>
<dbReference type="AlphaFoldDB" id="A0A0J7YQ47"/>
<keyword evidence="8" id="KW-0131">Cell cycle</keyword>
<dbReference type="Gene3D" id="1.10.418.10">
    <property type="entry name" value="Calponin-like domain"/>
    <property type="match status" value="1"/>
</dbReference>
<dbReference type="SUPFAM" id="SSF47576">
    <property type="entry name" value="Calponin-homology domain, CH-domain"/>
    <property type="match status" value="1"/>
</dbReference>
<keyword evidence="5" id="KW-0493">Microtubule</keyword>
<dbReference type="GO" id="GO:0009652">
    <property type="term" value="P:thigmotropism"/>
    <property type="evidence" value="ECO:0007669"/>
    <property type="project" value="UniProtKB-ARBA"/>
</dbReference>
<evidence type="ECO:0000256" key="1">
    <source>
        <dbReference type="ARBA" id="ARBA00004186"/>
    </source>
</evidence>
<keyword evidence="3" id="KW-0963">Cytoplasm</keyword>
<dbReference type="InterPro" id="IPR001715">
    <property type="entry name" value="CH_dom"/>
</dbReference>
<dbReference type="GO" id="GO:0008017">
    <property type="term" value="F:microtubule binding"/>
    <property type="evidence" value="ECO:0007669"/>
    <property type="project" value="InterPro"/>
</dbReference>
<evidence type="ECO:0000313" key="12">
    <source>
        <dbReference type="Proteomes" id="UP000035740"/>
    </source>
</evidence>
<evidence type="ECO:0000256" key="8">
    <source>
        <dbReference type="ARBA" id="ARBA00023306"/>
    </source>
</evidence>
<dbReference type="FunFam" id="1.10.418.10:FF:000028">
    <property type="entry name" value="RP/EB family microtubule-associated protein"/>
    <property type="match status" value="1"/>
</dbReference>
<dbReference type="GO" id="GO:0005874">
    <property type="term" value="C:microtubule"/>
    <property type="evidence" value="ECO:0007669"/>
    <property type="project" value="UniProtKB-KW"/>
</dbReference>
<evidence type="ECO:0000313" key="11">
    <source>
        <dbReference type="EMBL" id="KMS65273.1"/>
    </source>
</evidence>
<dbReference type="Proteomes" id="UP000035740">
    <property type="component" value="Unassembled WGS sequence"/>
</dbReference>
<keyword evidence="12" id="KW-1185">Reference proteome</keyword>
<dbReference type="Pfam" id="PF00307">
    <property type="entry name" value="CH"/>
    <property type="match status" value="1"/>
</dbReference>
<evidence type="ECO:0000256" key="6">
    <source>
        <dbReference type="ARBA" id="ARBA00022776"/>
    </source>
</evidence>
<dbReference type="Gramene" id="KMS65273">
    <property type="protein sequence ID" value="KMS65273"/>
    <property type="gene ID" value="BVRB_037650"/>
</dbReference>
<evidence type="ECO:0000259" key="10">
    <source>
        <dbReference type="PROSITE" id="PS50021"/>
    </source>
</evidence>
<feature type="non-terminal residue" evidence="11">
    <location>
        <position position="158"/>
    </location>
</feature>
<sequence length="158" mass="17998">MSEAIGIMNEAYFVGRHELIDWVNTTLKLNISKVEECCTGAIHCQIFDMLYPGKMNMSKVNYAAKHEYEYVNNFKLLQDLFTKVDIQHHVPVDRVVKGKYQDNLELLQWVYEVFNRNYNGAEYDPLKRRAKSKGGVIAHAAKRPGASAASVKATTTKP</sequence>
<keyword evidence="4" id="KW-0132">Cell division</keyword>
<evidence type="ECO:0000256" key="4">
    <source>
        <dbReference type="ARBA" id="ARBA00022618"/>
    </source>
</evidence>
<dbReference type="PROSITE" id="PS50021">
    <property type="entry name" value="CH"/>
    <property type="match status" value="1"/>
</dbReference>
<dbReference type="PANTHER" id="PTHR10623">
    <property type="entry name" value="MICROTUBULE-ASSOCIATED PROTEIN RP/EB FAMILY MEMBER"/>
    <property type="match status" value="1"/>
</dbReference>
<dbReference type="GO" id="GO:0009524">
    <property type="term" value="C:phragmoplast"/>
    <property type="evidence" value="ECO:0007669"/>
    <property type="project" value="UniProtKB-SubCell"/>
</dbReference>
<dbReference type="OMA" id="NYEFAVW"/>
<dbReference type="GO" id="GO:0005819">
    <property type="term" value="C:spindle"/>
    <property type="evidence" value="ECO:0007669"/>
    <property type="project" value="UniProtKB-SubCell"/>
</dbReference>
<evidence type="ECO:0000256" key="3">
    <source>
        <dbReference type="ARBA" id="ARBA00022490"/>
    </source>
</evidence>
<gene>
    <name evidence="11" type="ORF">BVRB_037650</name>
</gene>
<keyword evidence="7" id="KW-0206">Cytoskeleton</keyword>
<dbReference type="EMBL" id="KQ111554">
    <property type="protein sequence ID" value="KMS65273.1"/>
    <property type="molecule type" value="Genomic_DNA"/>
</dbReference>
<comment type="subcellular location">
    <subcellularLocation>
        <location evidence="9">Cytoplasm</location>
        <location evidence="9">Cytoskeleton</location>
        <location evidence="9">Phragmoplast</location>
    </subcellularLocation>
    <subcellularLocation>
        <location evidence="1">Cytoplasm</location>
        <location evidence="1">Cytoskeleton</location>
        <location evidence="1">Spindle</location>
    </subcellularLocation>
</comment>
<dbReference type="InterPro" id="IPR036872">
    <property type="entry name" value="CH_dom_sf"/>
</dbReference>
<comment type="similarity">
    <text evidence="2">Belongs to the MAPRE family.</text>
</comment>
<keyword evidence="6" id="KW-0498">Mitosis</keyword>
<dbReference type="InterPro" id="IPR027328">
    <property type="entry name" value="MAPRE"/>
</dbReference>